<name>A0A423XIN0_9PEZI</name>
<dbReference type="EMBL" id="LKEB01000006">
    <property type="protein sequence ID" value="ROW16216.1"/>
    <property type="molecule type" value="Genomic_DNA"/>
</dbReference>
<dbReference type="AlphaFoldDB" id="A0A423XIN0"/>
<reference evidence="1 2" key="1">
    <citation type="submission" date="2015-09" db="EMBL/GenBank/DDBJ databases">
        <title>Host preference determinants of Valsa canker pathogens revealed by comparative genomics.</title>
        <authorList>
            <person name="Yin Z."/>
            <person name="Huang L."/>
        </authorList>
    </citation>
    <scope>NUCLEOTIDE SEQUENCE [LARGE SCALE GENOMIC DNA]</scope>
    <source>
        <strain evidence="1 2">SXYLt</strain>
    </source>
</reference>
<dbReference type="InParanoid" id="A0A423XIN0"/>
<dbReference type="OrthoDB" id="427518at2759"/>
<accession>A0A423XIN0</accession>
<evidence type="ECO:0000313" key="2">
    <source>
        <dbReference type="Proteomes" id="UP000285146"/>
    </source>
</evidence>
<dbReference type="Proteomes" id="UP000285146">
    <property type="component" value="Unassembled WGS sequence"/>
</dbReference>
<sequence>MDAIDNTAACLVDALSDVRPGREMERKPIIFIAYCFGGILVERIVCRDDAILNIDNEIAAPMLGKDQDTVCRHNYLGTIPVDYALRSMVASAREVEYLGRNEPLPKQIPYLGHLADVPNA</sequence>
<comment type="caution">
    <text evidence="1">The sequence shown here is derived from an EMBL/GenBank/DDBJ whole genome shotgun (WGS) entry which is preliminary data.</text>
</comment>
<proteinExistence type="predicted"/>
<evidence type="ECO:0000313" key="1">
    <source>
        <dbReference type="EMBL" id="ROW16216.1"/>
    </source>
</evidence>
<protein>
    <submittedName>
        <fullName evidence="1">Uncharacterized protein</fullName>
    </submittedName>
</protein>
<organism evidence="1 2">
    <name type="scientific">Cytospora leucostoma</name>
    <dbReference type="NCBI Taxonomy" id="1230097"/>
    <lineage>
        <taxon>Eukaryota</taxon>
        <taxon>Fungi</taxon>
        <taxon>Dikarya</taxon>
        <taxon>Ascomycota</taxon>
        <taxon>Pezizomycotina</taxon>
        <taxon>Sordariomycetes</taxon>
        <taxon>Sordariomycetidae</taxon>
        <taxon>Diaporthales</taxon>
        <taxon>Cytosporaceae</taxon>
        <taxon>Cytospora</taxon>
    </lineage>
</organism>
<gene>
    <name evidence="1" type="ORF">VPNG_01954</name>
</gene>
<keyword evidence="2" id="KW-1185">Reference proteome</keyword>